<protein>
    <submittedName>
        <fullName evidence="1">Uncharacterized protein</fullName>
    </submittedName>
</protein>
<dbReference type="Proteomes" id="UP000003781">
    <property type="component" value="Unassembled WGS sequence"/>
</dbReference>
<dbReference type="EMBL" id="AAXW01000002">
    <property type="protein sequence ID" value="EAZ93873.1"/>
    <property type="molecule type" value="Genomic_DNA"/>
</dbReference>
<accession>A3IJ91</accession>
<dbReference type="AlphaFoldDB" id="A3IJ91"/>
<reference evidence="1 2" key="1">
    <citation type="submission" date="2007-03" db="EMBL/GenBank/DDBJ databases">
        <authorList>
            <person name="Stal L."/>
            <person name="Ferriera S."/>
            <person name="Johnson J."/>
            <person name="Kravitz S."/>
            <person name="Beeson K."/>
            <person name="Sutton G."/>
            <person name="Rogers Y.-H."/>
            <person name="Friedman R."/>
            <person name="Frazier M."/>
            <person name="Venter J.C."/>
        </authorList>
    </citation>
    <scope>NUCLEOTIDE SEQUENCE [LARGE SCALE GENOMIC DNA]</scope>
    <source>
        <strain evidence="1 2">CCY0110</strain>
    </source>
</reference>
<name>A3IJ91_9CHRO</name>
<proteinExistence type="predicted"/>
<organism evidence="1 2">
    <name type="scientific">Crocosphaera chwakensis CCY0110</name>
    <dbReference type="NCBI Taxonomy" id="391612"/>
    <lineage>
        <taxon>Bacteria</taxon>
        <taxon>Bacillati</taxon>
        <taxon>Cyanobacteriota</taxon>
        <taxon>Cyanophyceae</taxon>
        <taxon>Oscillatoriophycideae</taxon>
        <taxon>Chroococcales</taxon>
        <taxon>Aphanothecaceae</taxon>
        <taxon>Crocosphaera</taxon>
        <taxon>Crocosphaera chwakensis</taxon>
    </lineage>
</organism>
<sequence>MKLRFGMKIKQVILVLILTLVP</sequence>
<comment type="caution">
    <text evidence="1">The sequence shown here is derived from an EMBL/GenBank/DDBJ whole genome shotgun (WGS) entry which is preliminary data.</text>
</comment>
<evidence type="ECO:0000313" key="1">
    <source>
        <dbReference type="EMBL" id="EAZ93873.1"/>
    </source>
</evidence>
<evidence type="ECO:0000313" key="2">
    <source>
        <dbReference type="Proteomes" id="UP000003781"/>
    </source>
</evidence>
<gene>
    <name evidence="1" type="ORF">CY0110_18797</name>
</gene>
<keyword evidence="2" id="KW-1185">Reference proteome</keyword>